<organism evidence="3 4">
    <name type="scientific">Lutimaribacter marinistellae</name>
    <dbReference type="NCBI Taxonomy" id="1820329"/>
    <lineage>
        <taxon>Bacteria</taxon>
        <taxon>Pseudomonadati</taxon>
        <taxon>Pseudomonadota</taxon>
        <taxon>Alphaproteobacteria</taxon>
        <taxon>Rhodobacterales</taxon>
        <taxon>Roseobacteraceae</taxon>
        <taxon>Lutimaribacter</taxon>
    </lineage>
</organism>
<accession>A0ABV7TK05</accession>
<evidence type="ECO:0000259" key="1">
    <source>
        <dbReference type="Pfam" id="PF10000"/>
    </source>
</evidence>
<evidence type="ECO:0000259" key="2">
    <source>
        <dbReference type="Pfam" id="PF13840"/>
    </source>
</evidence>
<dbReference type="EMBL" id="JBHRXI010000025">
    <property type="protein sequence ID" value="MFC3615946.1"/>
    <property type="molecule type" value="Genomic_DNA"/>
</dbReference>
<evidence type="ECO:0000313" key="4">
    <source>
        <dbReference type="Proteomes" id="UP001595629"/>
    </source>
</evidence>
<dbReference type="RefSeq" id="WP_386737224.1">
    <property type="nucleotide sequence ID" value="NZ_JBHRXI010000025.1"/>
</dbReference>
<protein>
    <submittedName>
        <fullName evidence="3">ACT domain-containing protein</fullName>
    </submittedName>
</protein>
<dbReference type="PANTHER" id="PTHR39199">
    <property type="entry name" value="BLR5128 PROTEIN"/>
    <property type="match status" value="1"/>
</dbReference>
<dbReference type="SUPFAM" id="SSF55021">
    <property type="entry name" value="ACT-like"/>
    <property type="match status" value="2"/>
</dbReference>
<dbReference type="Gene3D" id="3.30.2130.10">
    <property type="entry name" value="VC0802-like"/>
    <property type="match status" value="1"/>
</dbReference>
<dbReference type="PANTHER" id="PTHR39199:SF1">
    <property type="entry name" value="BLR5128 PROTEIN"/>
    <property type="match status" value="1"/>
</dbReference>
<reference evidence="4" key="1">
    <citation type="journal article" date="2019" name="Int. J. Syst. Evol. Microbiol.">
        <title>The Global Catalogue of Microorganisms (GCM) 10K type strain sequencing project: providing services to taxonomists for standard genome sequencing and annotation.</title>
        <authorList>
            <consortium name="The Broad Institute Genomics Platform"/>
            <consortium name="The Broad Institute Genome Sequencing Center for Infectious Disease"/>
            <person name="Wu L."/>
            <person name="Ma J."/>
        </authorList>
    </citation>
    <scope>NUCLEOTIDE SEQUENCE [LARGE SCALE GENOMIC DNA]</scope>
    <source>
        <strain evidence="4">KCTC 42911</strain>
    </source>
</reference>
<dbReference type="Proteomes" id="UP001595629">
    <property type="component" value="Unassembled WGS sequence"/>
</dbReference>
<dbReference type="Pfam" id="PF10000">
    <property type="entry name" value="ACT_3"/>
    <property type="match status" value="1"/>
</dbReference>
<proteinExistence type="predicted"/>
<dbReference type="InterPro" id="IPR027795">
    <property type="entry name" value="CASTOR_ACT_dom"/>
</dbReference>
<sequence>MSVVRETAAMISGMNPDLRAGEFAFALWETGRPWPDGTFASVAEEEGMSLIVPLSHAPDKALPMRCITLRVNSALDGVGLTAAVSGALARADIPANMVAGLHHDHVFVPTEAADKALDILRNLQESGA</sequence>
<name>A0ABV7TK05_9RHOB</name>
<feature type="domain" description="CASTOR ACT" evidence="2">
    <location>
        <begin position="65"/>
        <end position="122"/>
    </location>
</feature>
<gene>
    <name evidence="3" type="ORF">ACFORG_19510</name>
</gene>
<comment type="caution">
    <text evidence="3">The sequence shown here is derived from an EMBL/GenBank/DDBJ whole genome shotgun (WGS) entry which is preliminary data.</text>
</comment>
<dbReference type="InterPro" id="IPR018717">
    <property type="entry name" value="DUF2241"/>
</dbReference>
<evidence type="ECO:0000313" key="3">
    <source>
        <dbReference type="EMBL" id="MFC3615946.1"/>
    </source>
</evidence>
<feature type="domain" description="DUF2241" evidence="1">
    <location>
        <begin position="8"/>
        <end position="64"/>
    </location>
</feature>
<dbReference type="InterPro" id="IPR045865">
    <property type="entry name" value="ACT-like_dom_sf"/>
</dbReference>
<keyword evidence="4" id="KW-1185">Reference proteome</keyword>
<dbReference type="Pfam" id="PF13840">
    <property type="entry name" value="ACT_7"/>
    <property type="match status" value="1"/>
</dbReference>